<comment type="caution">
    <text evidence="14">The sequence shown here is derived from an EMBL/GenBank/DDBJ whole genome shotgun (WGS) entry which is preliminary data.</text>
</comment>
<dbReference type="PANTHER" id="PTHR11088">
    <property type="entry name" value="TRNA DIMETHYLALLYLTRANSFERASE"/>
    <property type="match status" value="1"/>
</dbReference>
<dbReference type="GO" id="GO:0005524">
    <property type="term" value="F:ATP binding"/>
    <property type="evidence" value="ECO:0007669"/>
    <property type="project" value="UniProtKB-UniRule"/>
</dbReference>
<dbReference type="PANTHER" id="PTHR11088:SF60">
    <property type="entry name" value="TRNA DIMETHYLALLYLTRANSFERASE"/>
    <property type="match status" value="1"/>
</dbReference>
<gene>
    <name evidence="10 14" type="primary">miaA</name>
    <name evidence="14" type="ORF">GCM10011365_12150</name>
</gene>
<dbReference type="AlphaFoldDB" id="A0A917CNV9"/>
<keyword evidence="6 10" id="KW-0547">Nucleotide-binding</keyword>
<dbReference type="InterPro" id="IPR018022">
    <property type="entry name" value="IPT"/>
</dbReference>
<evidence type="ECO:0000313" key="14">
    <source>
        <dbReference type="EMBL" id="GGF92523.1"/>
    </source>
</evidence>
<feature type="binding site" evidence="10">
    <location>
        <begin position="17"/>
        <end position="22"/>
    </location>
    <ligand>
        <name>substrate</name>
    </ligand>
</feature>
<protein>
    <recommendedName>
        <fullName evidence="10">tRNA dimethylallyltransferase</fullName>
        <ecNumber evidence="10">2.5.1.75</ecNumber>
    </recommendedName>
    <alternativeName>
        <fullName evidence="10">Dimethylallyl diphosphate:tRNA dimethylallyltransferase</fullName>
        <shortName evidence="10">DMAPP:tRNA dimethylallyltransferase</shortName>
        <shortName evidence="10">DMATase</shortName>
    </alternativeName>
    <alternativeName>
        <fullName evidence="10">Isopentenyl-diphosphate:tRNA isopentenyltransferase</fullName>
        <shortName evidence="10">IPP transferase</shortName>
        <shortName evidence="10">IPPT</shortName>
        <shortName evidence="10">IPTase</shortName>
    </alternativeName>
</protein>
<proteinExistence type="inferred from homology"/>
<dbReference type="HAMAP" id="MF_00185">
    <property type="entry name" value="IPP_trans"/>
    <property type="match status" value="1"/>
</dbReference>
<comment type="caution">
    <text evidence="10">Lacks conserved residue(s) required for the propagation of feature annotation.</text>
</comment>
<dbReference type="SUPFAM" id="SSF52540">
    <property type="entry name" value="P-loop containing nucleoside triphosphate hydrolases"/>
    <property type="match status" value="2"/>
</dbReference>
<evidence type="ECO:0000256" key="8">
    <source>
        <dbReference type="ARBA" id="ARBA00022842"/>
    </source>
</evidence>
<sequence>MLTEPSQQPAIFLMGPTAAGKTEAAIRLHEQHRADIISVDSALVYRGMDIGTAKPDVKTLQRAPHALIDIREPWQPYSASDFQDDAKALMQQSWQNNRIPLLAGGTMLYYKALQQGLSSLPSADESIRADIARQAAEKGWPALHQRLQEIDPDSAERIHANDSQRLSRALEVYEITGQTLTELYAQDSEQSLAAKPLKIIIAPKDRAVLHQRIEQRFKQMLNQGFLDEVKALLADERNHADLPAMRSVGYRQAIEHLNGETDYDAFVFKGIVATRQLAKRQITWLRKERDAIWLDPTKRDYLQTLDQRVGEYVL</sequence>
<comment type="similarity">
    <text evidence="3 10 13">Belongs to the IPP transferase family.</text>
</comment>
<dbReference type="InterPro" id="IPR039657">
    <property type="entry name" value="Dimethylallyltransferase"/>
</dbReference>
<keyword evidence="7 10" id="KW-0067">ATP-binding</keyword>
<keyword evidence="4 10" id="KW-0808">Transferase</keyword>
<accession>A0A917CNV9</accession>
<evidence type="ECO:0000256" key="13">
    <source>
        <dbReference type="RuleBase" id="RU003785"/>
    </source>
</evidence>
<feature type="region of interest" description="Interaction with substrate tRNA" evidence="10">
    <location>
        <begin position="279"/>
        <end position="286"/>
    </location>
</feature>
<reference evidence="14" key="1">
    <citation type="journal article" date="2014" name="Int. J. Syst. Evol. Microbiol.">
        <title>Complete genome sequence of Corynebacterium casei LMG S-19264T (=DSM 44701T), isolated from a smear-ripened cheese.</title>
        <authorList>
            <consortium name="US DOE Joint Genome Institute (JGI-PGF)"/>
            <person name="Walter F."/>
            <person name="Albersmeier A."/>
            <person name="Kalinowski J."/>
            <person name="Ruckert C."/>
        </authorList>
    </citation>
    <scope>NUCLEOTIDE SEQUENCE</scope>
    <source>
        <strain evidence="14">CGMCC 1.12181</strain>
    </source>
</reference>
<dbReference type="Gene3D" id="3.40.50.300">
    <property type="entry name" value="P-loop containing nucleotide triphosphate hydrolases"/>
    <property type="match status" value="1"/>
</dbReference>
<dbReference type="GO" id="GO:0052381">
    <property type="term" value="F:tRNA dimethylallyltransferase activity"/>
    <property type="evidence" value="ECO:0007669"/>
    <property type="project" value="UniProtKB-UniRule"/>
</dbReference>
<keyword evidence="15" id="KW-1185">Reference proteome</keyword>
<dbReference type="FunFam" id="1.10.20.140:FF:000001">
    <property type="entry name" value="tRNA dimethylallyltransferase"/>
    <property type="match status" value="1"/>
</dbReference>
<evidence type="ECO:0000256" key="7">
    <source>
        <dbReference type="ARBA" id="ARBA00022840"/>
    </source>
</evidence>
<comment type="function">
    <text evidence="2 10 12">Catalyzes the transfer of a dimethylallyl group onto the adenine at position 37 in tRNAs that read codons beginning with uridine, leading to the formation of N6-(dimethylallyl)adenosine (i(6)A).</text>
</comment>
<dbReference type="GO" id="GO:0006400">
    <property type="term" value="P:tRNA modification"/>
    <property type="evidence" value="ECO:0007669"/>
    <property type="project" value="TreeGrafter"/>
</dbReference>
<feature type="region of interest" description="Interaction with substrate tRNA" evidence="10">
    <location>
        <begin position="40"/>
        <end position="43"/>
    </location>
</feature>
<keyword evidence="5 10" id="KW-0819">tRNA processing</keyword>
<feature type="site" description="Interaction with substrate tRNA" evidence="10">
    <location>
        <position position="106"/>
    </location>
</feature>
<comment type="cofactor">
    <cofactor evidence="1 10">
        <name>Mg(2+)</name>
        <dbReference type="ChEBI" id="CHEBI:18420"/>
    </cofactor>
</comment>
<evidence type="ECO:0000256" key="4">
    <source>
        <dbReference type="ARBA" id="ARBA00022679"/>
    </source>
</evidence>
<evidence type="ECO:0000256" key="1">
    <source>
        <dbReference type="ARBA" id="ARBA00001946"/>
    </source>
</evidence>
<evidence type="ECO:0000256" key="5">
    <source>
        <dbReference type="ARBA" id="ARBA00022694"/>
    </source>
</evidence>
<dbReference type="Gene3D" id="1.10.20.140">
    <property type="match status" value="1"/>
</dbReference>
<evidence type="ECO:0000256" key="3">
    <source>
        <dbReference type="ARBA" id="ARBA00005842"/>
    </source>
</evidence>
<feature type="region of interest" description="Interaction with substrate tRNA" evidence="10">
    <location>
        <begin position="164"/>
        <end position="168"/>
    </location>
</feature>
<comment type="catalytic activity">
    <reaction evidence="9 10 11">
        <text>adenosine(37) in tRNA + dimethylallyl diphosphate = N(6)-dimethylallyladenosine(37) in tRNA + diphosphate</text>
        <dbReference type="Rhea" id="RHEA:26482"/>
        <dbReference type="Rhea" id="RHEA-COMP:10162"/>
        <dbReference type="Rhea" id="RHEA-COMP:10375"/>
        <dbReference type="ChEBI" id="CHEBI:33019"/>
        <dbReference type="ChEBI" id="CHEBI:57623"/>
        <dbReference type="ChEBI" id="CHEBI:74411"/>
        <dbReference type="ChEBI" id="CHEBI:74415"/>
        <dbReference type="EC" id="2.5.1.75"/>
    </reaction>
</comment>
<evidence type="ECO:0000256" key="10">
    <source>
        <dbReference type="HAMAP-Rule" id="MF_00185"/>
    </source>
</evidence>
<dbReference type="EC" id="2.5.1.75" evidence="10"/>
<comment type="subunit">
    <text evidence="10">Monomer.</text>
</comment>
<evidence type="ECO:0000256" key="9">
    <source>
        <dbReference type="ARBA" id="ARBA00049563"/>
    </source>
</evidence>
<dbReference type="Pfam" id="PF01715">
    <property type="entry name" value="IPPT"/>
    <property type="match status" value="1"/>
</dbReference>
<evidence type="ECO:0000256" key="2">
    <source>
        <dbReference type="ARBA" id="ARBA00003213"/>
    </source>
</evidence>
<dbReference type="Proteomes" id="UP000605253">
    <property type="component" value="Unassembled WGS sequence"/>
</dbReference>
<name>A0A917CNV9_9GAMM</name>
<reference evidence="14" key="2">
    <citation type="submission" date="2020-09" db="EMBL/GenBank/DDBJ databases">
        <authorList>
            <person name="Sun Q."/>
            <person name="Zhou Y."/>
        </authorList>
    </citation>
    <scope>NUCLEOTIDE SEQUENCE</scope>
    <source>
        <strain evidence="14">CGMCC 1.12181</strain>
    </source>
</reference>
<evidence type="ECO:0000256" key="12">
    <source>
        <dbReference type="RuleBase" id="RU003784"/>
    </source>
</evidence>
<evidence type="ECO:0000313" key="15">
    <source>
        <dbReference type="Proteomes" id="UP000605253"/>
    </source>
</evidence>
<dbReference type="EMBL" id="BMEO01000004">
    <property type="protein sequence ID" value="GGF92523.1"/>
    <property type="molecule type" value="Genomic_DNA"/>
</dbReference>
<evidence type="ECO:0000256" key="11">
    <source>
        <dbReference type="RuleBase" id="RU003783"/>
    </source>
</evidence>
<feature type="site" description="Interaction with substrate tRNA" evidence="10">
    <location>
        <position position="128"/>
    </location>
</feature>
<organism evidence="14 15">
    <name type="scientific">Marinicella pacifica</name>
    <dbReference type="NCBI Taxonomy" id="1171543"/>
    <lineage>
        <taxon>Bacteria</taxon>
        <taxon>Pseudomonadati</taxon>
        <taxon>Pseudomonadota</taxon>
        <taxon>Gammaproteobacteria</taxon>
        <taxon>Lysobacterales</taxon>
        <taxon>Marinicellaceae</taxon>
        <taxon>Marinicella</taxon>
    </lineage>
</organism>
<keyword evidence="8 10" id="KW-0460">Magnesium</keyword>
<dbReference type="InterPro" id="IPR027417">
    <property type="entry name" value="P-loop_NTPase"/>
</dbReference>
<dbReference type="NCBIfam" id="TIGR00174">
    <property type="entry name" value="miaA"/>
    <property type="match status" value="1"/>
</dbReference>
<evidence type="ECO:0000256" key="6">
    <source>
        <dbReference type="ARBA" id="ARBA00022741"/>
    </source>
</evidence>
<dbReference type="RefSeq" id="WP_188364815.1">
    <property type="nucleotide sequence ID" value="NZ_BAABJF010000015.1"/>
</dbReference>
<feature type="binding site" evidence="10">
    <location>
        <begin position="15"/>
        <end position="22"/>
    </location>
    <ligand>
        <name>ATP</name>
        <dbReference type="ChEBI" id="CHEBI:30616"/>
    </ligand>
</feature>